<reference evidence="1" key="1">
    <citation type="submission" date="2018-05" db="EMBL/GenBank/DDBJ databases">
        <authorList>
            <person name="Lanie J.A."/>
            <person name="Ng W.-L."/>
            <person name="Kazmierczak K.M."/>
            <person name="Andrzejewski T.M."/>
            <person name="Davidsen T.M."/>
            <person name="Wayne K.J."/>
            <person name="Tettelin H."/>
            <person name="Glass J.I."/>
            <person name="Rusch D."/>
            <person name="Podicherti R."/>
            <person name="Tsui H.-C.T."/>
            <person name="Winkler M.E."/>
        </authorList>
    </citation>
    <scope>NUCLEOTIDE SEQUENCE</scope>
</reference>
<dbReference type="Gene3D" id="3.40.640.10">
    <property type="entry name" value="Type I PLP-dependent aspartate aminotransferase-like (Major domain)"/>
    <property type="match status" value="1"/>
</dbReference>
<dbReference type="Pfam" id="PF01041">
    <property type="entry name" value="DegT_DnrJ_EryC1"/>
    <property type="match status" value="1"/>
</dbReference>
<accession>A0A383BEF1</accession>
<dbReference type="InterPro" id="IPR015421">
    <property type="entry name" value="PyrdxlP-dep_Trfase_major"/>
</dbReference>
<evidence type="ECO:0008006" key="2">
    <source>
        <dbReference type="Google" id="ProtNLM"/>
    </source>
</evidence>
<dbReference type="EMBL" id="UINC01199645">
    <property type="protein sequence ID" value="SVE18170.1"/>
    <property type="molecule type" value="Genomic_DNA"/>
</dbReference>
<dbReference type="GO" id="GO:0000271">
    <property type="term" value="P:polysaccharide biosynthetic process"/>
    <property type="evidence" value="ECO:0007669"/>
    <property type="project" value="TreeGrafter"/>
</dbReference>
<protein>
    <recommendedName>
        <fullName evidence="2">Aminotransferase class I/classII domain-containing protein</fullName>
    </recommendedName>
</protein>
<gene>
    <name evidence="1" type="ORF">METZ01_LOCUS471024</name>
</gene>
<dbReference type="PANTHER" id="PTHR30244:SF34">
    <property type="entry name" value="DTDP-4-AMINO-4,6-DIDEOXYGALACTOSE TRANSAMINASE"/>
    <property type="match status" value="1"/>
</dbReference>
<evidence type="ECO:0000313" key="1">
    <source>
        <dbReference type="EMBL" id="SVE18170.1"/>
    </source>
</evidence>
<name>A0A383BEF1_9ZZZZ</name>
<dbReference type="AlphaFoldDB" id="A0A383BEF1"/>
<dbReference type="SUPFAM" id="SSF53383">
    <property type="entry name" value="PLP-dependent transferases"/>
    <property type="match status" value="1"/>
</dbReference>
<sequence length="193" mass="20282">MIPLHKVFMPPDMAGLTQSLSAVLESGWIGEGPKVLEFEQALQPKVGSQHVTAVNSCTSAIQLALRLAGVEFGDEVVTTPMTCAATNEPILIAGAKPVWADIDPSSGNIAPESIREKLTDKTRAIMMVHWGGYPCNIEEIMSIAKEAGVSVIEDAAHALGSTYGDAPIGSHSDFVCFSFQAIKTITTGDGGAL</sequence>
<organism evidence="1">
    <name type="scientific">marine metagenome</name>
    <dbReference type="NCBI Taxonomy" id="408172"/>
    <lineage>
        <taxon>unclassified sequences</taxon>
        <taxon>metagenomes</taxon>
        <taxon>ecological metagenomes</taxon>
    </lineage>
</organism>
<dbReference type="GO" id="GO:0030170">
    <property type="term" value="F:pyridoxal phosphate binding"/>
    <property type="evidence" value="ECO:0007669"/>
    <property type="project" value="TreeGrafter"/>
</dbReference>
<feature type="non-terminal residue" evidence="1">
    <location>
        <position position="193"/>
    </location>
</feature>
<dbReference type="InterPro" id="IPR015424">
    <property type="entry name" value="PyrdxlP-dep_Trfase"/>
</dbReference>
<dbReference type="InterPro" id="IPR000653">
    <property type="entry name" value="DegT/StrS_aminotransferase"/>
</dbReference>
<dbReference type="PANTHER" id="PTHR30244">
    <property type="entry name" value="TRANSAMINASE"/>
    <property type="match status" value="1"/>
</dbReference>
<proteinExistence type="predicted"/>
<dbReference type="GO" id="GO:0008483">
    <property type="term" value="F:transaminase activity"/>
    <property type="evidence" value="ECO:0007669"/>
    <property type="project" value="TreeGrafter"/>
</dbReference>